<evidence type="ECO:0000313" key="3">
    <source>
        <dbReference type="Proteomes" id="UP000036403"/>
    </source>
</evidence>
<reference evidence="2 3" key="1">
    <citation type="submission" date="2015-04" db="EMBL/GenBank/DDBJ databases">
        <title>Lasius niger genome sequencing.</title>
        <authorList>
            <person name="Konorov E.A."/>
            <person name="Nikitin M.A."/>
            <person name="Kirill M.V."/>
            <person name="Chang P."/>
        </authorList>
    </citation>
    <scope>NUCLEOTIDE SEQUENCE [LARGE SCALE GENOMIC DNA]</scope>
    <source>
        <tissue evidence="2">Whole</tissue>
    </source>
</reference>
<dbReference type="OrthoDB" id="7550275at2759"/>
<dbReference type="CDD" id="cd01650">
    <property type="entry name" value="RT_nLTR_like"/>
    <property type="match status" value="1"/>
</dbReference>
<gene>
    <name evidence="2" type="ORF">RF55_12660</name>
</gene>
<feature type="domain" description="Reverse transcriptase" evidence="1">
    <location>
        <begin position="429"/>
        <end position="656"/>
    </location>
</feature>
<dbReference type="PANTHER" id="PTHR36688:SF1">
    <property type="entry name" value="ENDONUCLEASE_EXONUCLEASE_PHOSPHATASE DOMAIN-CONTAINING PROTEIN"/>
    <property type="match status" value="1"/>
</dbReference>
<proteinExistence type="predicted"/>
<comment type="caution">
    <text evidence="2">The sequence shown here is derived from an EMBL/GenBank/DDBJ whole genome shotgun (WGS) entry which is preliminary data.</text>
</comment>
<organism evidence="2 3">
    <name type="scientific">Lasius niger</name>
    <name type="common">Black garden ant</name>
    <dbReference type="NCBI Taxonomy" id="67767"/>
    <lineage>
        <taxon>Eukaryota</taxon>
        <taxon>Metazoa</taxon>
        <taxon>Ecdysozoa</taxon>
        <taxon>Arthropoda</taxon>
        <taxon>Hexapoda</taxon>
        <taxon>Insecta</taxon>
        <taxon>Pterygota</taxon>
        <taxon>Neoptera</taxon>
        <taxon>Endopterygota</taxon>
        <taxon>Hymenoptera</taxon>
        <taxon>Apocrita</taxon>
        <taxon>Aculeata</taxon>
        <taxon>Formicoidea</taxon>
        <taxon>Formicidae</taxon>
        <taxon>Formicinae</taxon>
        <taxon>Lasius</taxon>
        <taxon>Lasius</taxon>
    </lineage>
</organism>
<name>A0A0J7KC92_LASNI</name>
<dbReference type="Pfam" id="PF03372">
    <property type="entry name" value="Exo_endo_phos"/>
    <property type="match status" value="1"/>
</dbReference>
<dbReference type="PaxDb" id="67767-A0A0J7KC92"/>
<dbReference type="InterPro" id="IPR005135">
    <property type="entry name" value="Endo/exonuclease/phosphatase"/>
</dbReference>
<dbReference type="EMBL" id="LBMM01009710">
    <property type="protein sequence ID" value="KMQ87932.1"/>
    <property type="molecule type" value="Genomic_DNA"/>
</dbReference>
<accession>A0A0J7KC92</accession>
<dbReference type="PANTHER" id="PTHR36688">
    <property type="entry name" value="ENDO/EXONUCLEASE/PHOSPHATASE DOMAIN-CONTAINING PROTEIN"/>
    <property type="match status" value="1"/>
</dbReference>
<dbReference type="Proteomes" id="UP000036403">
    <property type="component" value="Unassembled WGS sequence"/>
</dbReference>
<dbReference type="InterPro" id="IPR000477">
    <property type="entry name" value="RT_dom"/>
</dbReference>
<dbReference type="Pfam" id="PF00078">
    <property type="entry name" value="RVT_1"/>
    <property type="match status" value="1"/>
</dbReference>
<dbReference type="InterPro" id="IPR052560">
    <property type="entry name" value="RdDP_mobile_element"/>
</dbReference>
<protein>
    <submittedName>
        <fullName evidence="2">Reverse transcriptase</fullName>
    </submittedName>
</protein>
<dbReference type="SUPFAM" id="SSF56672">
    <property type="entry name" value="DNA/RNA polymerases"/>
    <property type="match status" value="1"/>
</dbReference>
<sequence length="656" mass="74923">MEPTEDKPIDSESAIATPTYAKKMAHATWNANGLLQHKSELEIFLEEQRVDVCLISETHFTKESYLKIYGFKIYHTIHPSNNARGGAAVIIRANIKHHEEPKFSLESIQASSVSMQCKRYKFVISAIYSPPRHNIKHEEYKEFLHSLGNSFIAGGDFNANHTHWCSRYSSAKGKELLLAGRSLNCEFLSSGSPGYWPTDVNRLPDVINFFVVRGLSANYIKVETCLELSSDHTPVILTLSDSIIYKEPSSSLTNKKTDWDKYSTYLEENILNVPLKTYDQIENEVKEMLKERRKARRNWQKTRDPERKTILNRNVVLNYLYWPVSAPPIRKPDGKWARSNQEKADLHANYLEKIFQPNESQDRYTAELDAPAEVLQEYTPINHISPKEILDEICRLKLKKAPGFDLVTVRMLKELPHKGVMKLAHLFNADLRLRYFPNQWKIAEVITIPKVGKPLNEISSHRPISLLPVISKVFEKLSIMRLKAIMEENQLIPEHQFGFQDKHSTLDQVHRITDLIEIALEKKKVCSAVLLDVSQAFDRVWHKGLVYKLRNMLPKSFSSLLKSYLQDRCFRVRFEDAYSNFRRIAAGVPQSSVLGPILYLLYSADIPNSPGVRVATFADDTAILATGGDSTISTLNYSKILTSLLTGQSVGELSLM</sequence>
<keyword evidence="3" id="KW-1185">Reference proteome</keyword>
<dbReference type="GO" id="GO:0003964">
    <property type="term" value="F:RNA-directed DNA polymerase activity"/>
    <property type="evidence" value="ECO:0007669"/>
    <property type="project" value="UniProtKB-KW"/>
</dbReference>
<dbReference type="AlphaFoldDB" id="A0A0J7KC92"/>
<keyword evidence="2" id="KW-0808">Transferase</keyword>
<dbReference type="SUPFAM" id="SSF56219">
    <property type="entry name" value="DNase I-like"/>
    <property type="match status" value="1"/>
</dbReference>
<evidence type="ECO:0000313" key="2">
    <source>
        <dbReference type="EMBL" id="KMQ87932.1"/>
    </source>
</evidence>
<dbReference type="PROSITE" id="PS50878">
    <property type="entry name" value="RT_POL"/>
    <property type="match status" value="1"/>
</dbReference>
<dbReference type="InterPro" id="IPR043502">
    <property type="entry name" value="DNA/RNA_pol_sf"/>
</dbReference>
<evidence type="ECO:0000259" key="1">
    <source>
        <dbReference type="PROSITE" id="PS50878"/>
    </source>
</evidence>
<dbReference type="Gene3D" id="3.60.10.10">
    <property type="entry name" value="Endonuclease/exonuclease/phosphatase"/>
    <property type="match status" value="1"/>
</dbReference>
<keyword evidence="2" id="KW-0695">RNA-directed DNA polymerase</keyword>
<dbReference type="InterPro" id="IPR036691">
    <property type="entry name" value="Endo/exonu/phosph_ase_sf"/>
</dbReference>
<keyword evidence="2" id="KW-0548">Nucleotidyltransferase</keyword>